<dbReference type="EMBL" id="JH659147">
    <property type="protein sequence ID" value="EXL65442.1"/>
    <property type="molecule type" value="Genomic_DNA"/>
</dbReference>
<feature type="non-terminal residue" evidence="1">
    <location>
        <position position="1"/>
    </location>
</feature>
<dbReference type="Proteomes" id="UP000030676">
    <property type="component" value="Unassembled WGS sequence"/>
</dbReference>
<evidence type="ECO:0000313" key="1">
    <source>
        <dbReference type="EMBL" id="EXL65442.1"/>
    </source>
</evidence>
<accession>X0GPB5</accession>
<reference evidence="1" key="2">
    <citation type="submission" date="2012-05" db="EMBL/GenBank/DDBJ databases">
        <title>The Genome Annotation of Fusarium oxysporum PHW808.</title>
        <authorList>
            <consortium name="The Broad Institute Genomics Platform"/>
            <person name="Ma L.-J."/>
            <person name="Corby-Kistler H."/>
            <person name="Broz K."/>
            <person name="Gale L.R."/>
            <person name="Jonkers W."/>
            <person name="O'Donnell K."/>
            <person name="Ploetz R."/>
            <person name="Steinberg C."/>
            <person name="Schwartz D.C."/>
            <person name="VanEtten H."/>
            <person name="Zhou S."/>
            <person name="Young S.K."/>
            <person name="Zeng Q."/>
            <person name="Gargeya S."/>
            <person name="Fitzgerald M."/>
            <person name="Abouelleil A."/>
            <person name="Alvarado L."/>
            <person name="Chapman S.B."/>
            <person name="Gainer-Dewar J."/>
            <person name="Goldberg J."/>
            <person name="Griggs A."/>
            <person name="Gujja S."/>
            <person name="Hansen M."/>
            <person name="Howarth C."/>
            <person name="Imamovic A."/>
            <person name="Ireland A."/>
            <person name="Larimer J."/>
            <person name="McCowan C."/>
            <person name="Murphy C."/>
            <person name="Pearson M."/>
            <person name="Poon T.W."/>
            <person name="Priest M."/>
            <person name="Roberts A."/>
            <person name="Saif S."/>
            <person name="Shea T."/>
            <person name="Sykes S."/>
            <person name="Wortman J."/>
            <person name="Nusbaum C."/>
            <person name="Birren B."/>
        </authorList>
    </citation>
    <scope>NUCLEOTIDE SEQUENCE</scope>
    <source>
        <strain evidence="1">54008</strain>
    </source>
</reference>
<dbReference type="AlphaFoldDB" id="X0GPB5"/>
<sequence>SCIGLLRAMVRCFTYTHAVYLLVPQEVLLQAW</sequence>
<dbReference type="HOGENOM" id="CLU_3394208_0_0_1"/>
<organism evidence="1">
    <name type="scientific">Fusarium oxysporum f. sp. conglutinans race 2 54008</name>
    <dbReference type="NCBI Taxonomy" id="1089457"/>
    <lineage>
        <taxon>Eukaryota</taxon>
        <taxon>Fungi</taxon>
        <taxon>Dikarya</taxon>
        <taxon>Ascomycota</taxon>
        <taxon>Pezizomycotina</taxon>
        <taxon>Sordariomycetes</taxon>
        <taxon>Hypocreomycetidae</taxon>
        <taxon>Hypocreales</taxon>
        <taxon>Nectriaceae</taxon>
        <taxon>Fusarium</taxon>
        <taxon>Fusarium oxysporum species complex</taxon>
    </lineage>
</organism>
<gene>
    <name evidence="1" type="ORF">FOPG_18331</name>
</gene>
<proteinExistence type="predicted"/>
<protein>
    <submittedName>
        <fullName evidence="1">Uncharacterized protein</fullName>
    </submittedName>
</protein>
<name>X0GPB5_FUSOX</name>
<reference evidence="1" key="1">
    <citation type="submission" date="2011-11" db="EMBL/GenBank/DDBJ databases">
        <title>The Genome Sequence of Fusarium oxysporum PHW808.</title>
        <authorList>
            <consortium name="The Broad Institute Genome Sequencing Platform"/>
            <person name="Ma L.-J."/>
            <person name="Gale L.R."/>
            <person name="Schwartz D.C."/>
            <person name="Zhou S."/>
            <person name="Corby-Kistler H."/>
            <person name="Young S.K."/>
            <person name="Zeng Q."/>
            <person name="Gargeya S."/>
            <person name="Fitzgerald M."/>
            <person name="Haas B."/>
            <person name="Abouelleil A."/>
            <person name="Alvarado L."/>
            <person name="Arachchi H.M."/>
            <person name="Berlin A."/>
            <person name="Brown A."/>
            <person name="Chapman S.B."/>
            <person name="Chen Z."/>
            <person name="Dunbar C."/>
            <person name="Freedman E."/>
            <person name="Gearin G."/>
            <person name="Goldberg J."/>
            <person name="Griggs A."/>
            <person name="Gujja S."/>
            <person name="Heiman D."/>
            <person name="Howarth C."/>
            <person name="Larson L."/>
            <person name="Lui A."/>
            <person name="MacDonald P.J.P."/>
            <person name="Montmayeur A."/>
            <person name="Murphy C."/>
            <person name="Neiman D."/>
            <person name="Pearson M."/>
            <person name="Priest M."/>
            <person name="Roberts A."/>
            <person name="Saif S."/>
            <person name="Shea T."/>
            <person name="Shenoy N."/>
            <person name="Sisk P."/>
            <person name="Stolte C."/>
            <person name="Sykes S."/>
            <person name="Wortman J."/>
            <person name="Nusbaum C."/>
            <person name="Birren B."/>
        </authorList>
    </citation>
    <scope>NUCLEOTIDE SEQUENCE [LARGE SCALE GENOMIC DNA]</scope>
    <source>
        <strain evidence="1">54008</strain>
    </source>
</reference>